<dbReference type="InterPro" id="IPR007346">
    <property type="entry name" value="Endonuclease-I"/>
</dbReference>
<sequence>MKEGVIFRNAKIRHYILCFIFLTLPGYSFSSVPTTSPEVVLSEVLYHSPLSSLPAGGERGEFIEIYNPSCSVIDLAEYRIQDNNGNKDAYILSGEIAPGQYKTITNDRNGFVKLFDRFPDMDNMSVKLGNSGDFVALYHNNKSVDLVSWEKAKPGWDLTAKNTSLIRKSITGSTIPTDWVVYSGGNIAYGTPGTGNLPRPHCDDATEEEDLHLEVSNVNKTIWINSEGKFSFNFTVTTSKEAVISAKIHCENINPEECSGPSVVASALSQPNVPTVMNLDYPHGIKAKPGKYKFSIVARTRSGEEIQEEQLITLSEDYYSDAKGKTGTELHEALNSIITNQVVFSYKAVWDQLKYIDEDTDNTSNIIVQYAGESVPKPYRIGGEGKNDPYAWNREHTWPKSHGFKKESMTAYTDLHHLRPSYRIINERRGNLDFDTVSSPVITLKNNKVGKQAFEPADDAKGAVARMMMYMDVRYDGNDVSNVPNLMLVDQTETAKDSPLMGKLCTLLQWHNDYPVSARERERNNRIYERQGNRNPFIDHPEFAQSIYGDRCLDVLKRRTAG</sequence>
<dbReference type="RefSeq" id="WP_320386283.1">
    <property type="nucleotide sequence ID" value="NZ_JARDVI010000002.1"/>
</dbReference>
<dbReference type="EMBL" id="JARDVI010000002">
    <property type="protein sequence ID" value="MDY0417831.1"/>
    <property type="molecule type" value="Genomic_DNA"/>
</dbReference>
<feature type="domain" description="LTD" evidence="4">
    <location>
        <begin position="25"/>
        <end position="184"/>
    </location>
</feature>
<dbReference type="SUPFAM" id="SSF54060">
    <property type="entry name" value="His-Me finger endonucleases"/>
    <property type="match status" value="1"/>
</dbReference>
<dbReference type="InterPro" id="IPR036415">
    <property type="entry name" value="Lamin_tail_dom_sf"/>
</dbReference>
<dbReference type="Pfam" id="PF04231">
    <property type="entry name" value="Endonuclease_1"/>
    <property type="match status" value="1"/>
</dbReference>
<keyword evidence="2" id="KW-0540">Nuclease</keyword>
<comment type="similarity">
    <text evidence="1">Belongs to the EndA/NucM nuclease family.</text>
</comment>
<dbReference type="SUPFAM" id="SSF74853">
    <property type="entry name" value="Lamin A/C globular tail domain"/>
    <property type="match status" value="1"/>
</dbReference>
<accession>A0ABU5D1H8</accession>
<keyword evidence="5" id="KW-0255">Endonuclease</keyword>
<dbReference type="GO" id="GO:0004519">
    <property type="term" value="F:endonuclease activity"/>
    <property type="evidence" value="ECO:0007669"/>
    <property type="project" value="UniProtKB-KW"/>
</dbReference>
<reference evidence="5 6" key="1">
    <citation type="submission" date="2023-02" db="EMBL/GenBank/DDBJ databases">
        <title>The draft genomes of Enterobacter strains.</title>
        <authorList>
            <person name="He Y."/>
            <person name="Feng Y."/>
            <person name="Zong Z."/>
        </authorList>
    </citation>
    <scope>NUCLEOTIDE SEQUENCE [LARGE SCALE GENOMIC DNA]</scope>
    <source>
        <strain evidence="5 6">170198</strain>
    </source>
</reference>
<dbReference type="PANTHER" id="PTHR33607">
    <property type="entry name" value="ENDONUCLEASE-1"/>
    <property type="match status" value="1"/>
</dbReference>
<evidence type="ECO:0000256" key="3">
    <source>
        <dbReference type="ARBA" id="ARBA00022801"/>
    </source>
</evidence>
<name>A0ABU5D1H8_9ENTR</name>
<evidence type="ECO:0000256" key="1">
    <source>
        <dbReference type="ARBA" id="ARBA00006429"/>
    </source>
</evidence>
<dbReference type="PANTHER" id="PTHR33607:SF2">
    <property type="entry name" value="ENDONUCLEASE-1"/>
    <property type="match status" value="1"/>
</dbReference>
<evidence type="ECO:0000313" key="5">
    <source>
        <dbReference type="EMBL" id="MDY0417831.1"/>
    </source>
</evidence>
<dbReference type="InterPro" id="IPR001322">
    <property type="entry name" value="Lamin_tail_dom"/>
</dbReference>
<organism evidence="5 6">
    <name type="scientific">Enterobacter chinensis</name>
    <dbReference type="NCBI Taxonomy" id="3030997"/>
    <lineage>
        <taxon>Bacteria</taxon>
        <taxon>Pseudomonadati</taxon>
        <taxon>Pseudomonadota</taxon>
        <taxon>Gammaproteobacteria</taxon>
        <taxon>Enterobacterales</taxon>
        <taxon>Enterobacteriaceae</taxon>
        <taxon>Enterobacter</taxon>
    </lineage>
</organism>
<evidence type="ECO:0000259" key="4">
    <source>
        <dbReference type="PROSITE" id="PS51841"/>
    </source>
</evidence>
<dbReference type="InterPro" id="IPR044925">
    <property type="entry name" value="His-Me_finger_sf"/>
</dbReference>
<gene>
    <name evidence="5" type="ORF">PYW49_09130</name>
</gene>
<dbReference type="PROSITE" id="PS51841">
    <property type="entry name" value="LTD"/>
    <property type="match status" value="1"/>
</dbReference>
<dbReference type="Pfam" id="PF00932">
    <property type="entry name" value="LTD"/>
    <property type="match status" value="1"/>
</dbReference>
<dbReference type="Proteomes" id="UP001270266">
    <property type="component" value="Unassembled WGS sequence"/>
</dbReference>
<protein>
    <submittedName>
        <fullName evidence="5">Endonuclease</fullName>
    </submittedName>
</protein>
<keyword evidence="3" id="KW-0378">Hydrolase</keyword>
<evidence type="ECO:0000256" key="2">
    <source>
        <dbReference type="ARBA" id="ARBA00022722"/>
    </source>
</evidence>
<comment type="caution">
    <text evidence="5">The sequence shown here is derived from an EMBL/GenBank/DDBJ whole genome shotgun (WGS) entry which is preliminary data.</text>
</comment>
<proteinExistence type="inferred from homology"/>
<evidence type="ECO:0000313" key="6">
    <source>
        <dbReference type="Proteomes" id="UP001270266"/>
    </source>
</evidence>
<keyword evidence="6" id="KW-1185">Reference proteome</keyword>